<dbReference type="GO" id="GO:0000155">
    <property type="term" value="F:phosphorelay sensor kinase activity"/>
    <property type="evidence" value="ECO:0007669"/>
    <property type="project" value="InterPro"/>
</dbReference>
<evidence type="ECO:0000256" key="7">
    <source>
        <dbReference type="ARBA" id="ARBA00022692"/>
    </source>
</evidence>
<dbReference type="SUPFAM" id="SSF55874">
    <property type="entry name" value="ATPase domain of HSP90 chaperone/DNA topoisomerase II/histidine kinase"/>
    <property type="match status" value="1"/>
</dbReference>
<dbReference type="InterPro" id="IPR003660">
    <property type="entry name" value="HAMP_dom"/>
</dbReference>
<dbReference type="InterPro" id="IPR036097">
    <property type="entry name" value="HisK_dim/P_sf"/>
</dbReference>
<feature type="transmembrane region" description="Helical" evidence="10">
    <location>
        <begin position="332"/>
        <end position="355"/>
    </location>
</feature>
<keyword evidence="5" id="KW-0597">Phosphoprotein</keyword>
<protein>
    <recommendedName>
        <fullName evidence="3">histidine kinase</fullName>
        <ecNumber evidence="3">2.7.13.3</ecNumber>
    </recommendedName>
</protein>
<keyword evidence="7 10" id="KW-0812">Transmembrane</keyword>
<sequence length="693" mass="76285">MPPGDQPPARPKLRLATLLSIFSAGLVLVTSLLLSGTLHGIASERVIRLESERMADRLELVASQFQLRIEKAKHDVQLIVGLPETAELLSNAGADAPPSDRGRRSLTEHFRQLLRLNPEYFQVRLVGAADAGREVVRVDRLGSGDLQVADRDALQQKGNRDYFQDALRAAVGETYVSHFNLNREHGVIEEPPRPTVRVAQPVYDDSSDAAVAVVVINIDLDAWFKQAQGMVSGEHLQLFVTNEEAQYLIHPDPQKAFGFERGDRRLATDDYPEITPMFDGSHENLLVTSNQDELLVGRRLELSGSPFLRQKVFVAVSDKQFALGETASLRRLSIAITALMTVAAVALAVLASRAISRPIHELQRATARLIESGPRDRIAEPDRGAREVAELAVAFNRMTATLQETLVSKSELEDEVARRERSEHALKQTAEQLGELNRLLEVESASLVAANEELDRFTYIASHDLRAPLRAIESLAGWLVEDLGDNLPEKSRQHLNLLGARVARMNHLLDDLLDYSRAGRAPSARTRFTAREVVENAAALAGVGAGFEVEIAGEPLMVDGFHTPLETILRNLIANAVKHHDQPAGRITVRWDAADQPDMVRFTVADDGAGIEARYFDTVFEIFQTLRPRDEVEGSGMGLALAKKLVTQAGGRIWLEPNEPRGARFLFTWPLNEPLPPAASPAPVGREADPAGD</sequence>
<dbReference type="InterPro" id="IPR050351">
    <property type="entry name" value="BphY/WalK/GraS-like"/>
</dbReference>
<keyword evidence="6 13" id="KW-0808">Transferase</keyword>
<dbReference type="InterPro" id="IPR029151">
    <property type="entry name" value="Sensor-like_sf"/>
</dbReference>
<keyword evidence="9 10" id="KW-1133">Transmembrane helix</keyword>
<evidence type="ECO:0000256" key="6">
    <source>
        <dbReference type="ARBA" id="ARBA00022679"/>
    </source>
</evidence>
<dbReference type="RefSeq" id="WP_146584211.1">
    <property type="nucleotide sequence ID" value="NZ_SJPO01000001.1"/>
</dbReference>
<reference evidence="13 14" key="1">
    <citation type="submission" date="2019-02" db="EMBL/GenBank/DDBJ databases">
        <title>Deep-cultivation of Planctomycetes and their phenomic and genomic characterization uncovers novel biology.</title>
        <authorList>
            <person name="Wiegand S."/>
            <person name="Jogler M."/>
            <person name="Boedeker C."/>
            <person name="Pinto D."/>
            <person name="Vollmers J."/>
            <person name="Rivas-Marin E."/>
            <person name="Kohn T."/>
            <person name="Peeters S.H."/>
            <person name="Heuer A."/>
            <person name="Rast P."/>
            <person name="Oberbeckmann S."/>
            <person name="Bunk B."/>
            <person name="Jeske O."/>
            <person name="Meyerdierks A."/>
            <person name="Storesund J.E."/>
            <person name="Kallscheuer N."/>
            <person name="Luecker S."/>
            <person name="Lage O.M."/>
            <person name="Pohl T."/>
            <person name="Merkel B.J."/>
            <person name="Hornburger P."/>
            <person name="Mueller R.-W."/>
            <person name="Bruemmer F."/>
            <person name="Labrenz M."/>
            <person name="Spormann A.M."/>
            <person name="Op Den Camp H."/>
            <person name="Overmann J."/>
            <person name="Amann R."/>
            <person name="Jetten M.S.M."/>
            <person name="Mascher T."/>
            <person name="Medema M.H."/>
            <person name="Devos D.P."/>
            <person name="Kaster A.-K."/>
            <person name="Ovreas L."/>
            <person name="Rohde M."/>
            <person name="Galperin M.Y."/>
            <person name="Jogler C."/>
        </authorList>
    </citation>
    <scope>NUCLEOTIDE SEQUENCE [LARGE SCALE GENOMIC DNA]</scope>
    <source>
        <strain evidence="13 14">Pla123a</strain>
    </source>
</reference>
<dbReference type="Pfam" id="PF00672">
    <property type="entry name" value="HAMP"/>
    <property type="match status" value="1"/>
</dbReference>
<dbReference type="CDD" id="cd00082">
    <property type="entry name" value="HisKA"/>
    <property type="match status" value="1"/>
</dbReference>
<dbReference type="OrthoDB" id="9789238at2"/>
<dbReference type="Gene3D" id="3.30.450.20">
    <property type="entry name" value="PAS domain"/>
    <property type="match status" value="1"/>
</dbReference>
<keyword evidence="14" id="KW-1185">Reference proteome</keyword>
<evidence type="ECO:0000256" key="2">
    <source>
        <dbReference type="ARBA" id="ARBA00004651"/>
    </source>
</evidence>
<dbReference type="InterPro" id="IPR003594">
    <property type="entry name" value="HATPase_dom"/>
</dbReference>
<keyword evidence="4" id="KW-1003">Cell membrane</keyword>
<dbReference type="SMART" id="SM00387">
    <property type="entry name" value="HATPase_c"/>
    <property type="match status" value="1"/>
</dbReference>
<comment type="caution">
    <text evidence="13">The sequence shown here is derived from an EMBL/GenBank/DDBJ whole genome shotgun (WGS) entry which is preliminary data.</text>
</comment>
<comment type="catalytic activity">
    <reaction evidence="1">
        <text>ATP + protein L-histidine = ADP + protein N-phospho-L-histidine.</text>
        <dbReference type="EC" id="2.7.13.3"/>
    </reaction>
</comment>
<evidence type="ECO:0000313" key="14">
    <source>
        <dbReference type="Proteomes" id="UP000318478"/>
    </source>
</evidence>
<evidence type="ECO:0000256" key="10">
    <source>
        <dbReference type="SAM" id="Phobius"/>
    </source>
</evidence>
<dbReference type="CDD" id="cd06225">
    <property type="entry name" value="HAMP"/>
    <property type="match status" value="1"/>
</dbReference>
<dbReference type="SUPFAM" id="SSF47384">
    <property type="entry name" value="Homodimeric domain of signal transducing histidine kinase"/>
    <property type="match status" value="1"/>
</dbReference>
<dbReference type="Gene3D" id="6.10.340.10">
    <property type="match status" value="1"/>
</dbReference>
<dbReference type="GO" id="GO:0030295">
    <property type="term" value="F:protein kinase activator activity"/>
    <property type="evidence" value="ECO:0007669"/>
    <property type="project" value="TreeGrafter"/>
</dbReference>
<dbReference type="InterPro" id="IPR004358">
    <property type="entry name" value="Sig_transdc_His_kin-like_C"/>
</dbReference>
<dbReference type="Pfam" id="PF02518">
    <property type="entry name" value="HATPase_c"/>
    <property type="match status" value="1"/>
</dbReference>
<dbReference type="AlphaFoldDB" id="A0A5C5ZG21"/>
<dbReference type="SMART" id="SM00304">
    <property type="entry name" value="HAMP"/>
    <property type="match status" value="1"/>
</dbReference>
<evidence type="ECO:0000256" key="8">
    <source>
        <dbReference type="ARBA" id="ARBA00022777"/>
    </source>
</evidence>
<dbReference type="PANTHER" id="PTHR42878">
    <property type="entry name" value="TWO-COMPONENT HISTIDINE KINASE"/>
    <property type="match status" value="1"/>
</dbReference>
<dbReference type="SUPFAM" id="SSF103190">
    <property type="entry name" value="Sensory domain-like"/>
    <property type="match status" value="1"/>
</dbReference>
<dbReference type="PANTHER" id="PTHR42878:SF15">
    <property type="entry name" value="BACTERIOPHYTOCHROME"/>
    <property type="match status" value="1"/>
</dbReference>
<keyword evidence="8" id="KW-0418">Kinase</keyword>
<dbReference type="GO" id="GO:0005886">
    <property type="term" value="C:plasma membrane"/>
    <property type="evidence" value="ECO:0007669"/>
    <property type="project" value="UniProtKB-SubCell"/>
</dbReference>
<evidence type="ECO:0000256" key="4">
    <source>
        <dbReference type="ARBA" id="ARBA00022475"/>
    </source>
</evidence>
<evidence type="ECO:0000259" key="12">
    <source>
        <dbReference type="PROSITE" id="PS50885"/>
    </source>
</evidence>
<proteinExistence type="predicted"/>
<accession>A0A5C5ZG21</accession>
<dbReference type="GO" id="GO:0000156">
    <property type="term" value="F:phosphorelay response regulator activity"/>
    <property type="evidence" value="ECO:0007669"/>
    <property type="project" value="TreeGrafter"/>
</dbReference>
<dbReference type="SMART" id="SM00388">
    <property type="entry name" value="HisKA"/>
    <property type="match status" value="1"/>
</dbReference>
<dbReference type="Pfam" id="PF00512">
    <property type="entry name" value="HisKA"/>
    <property type="match status" value="1"/>
</dbReference>
<dbReference type="InterPro" id="IPR003661">
    <property type="entry name" value="HisK_dim/P_dom"/>
</dbReference>
<keyword evidence="10" id="KW-0472">Membrane</keyword>
<dbReference type="EMBL" id="SJPO01000001">
    <property type="protein sequence ID" value="TWT85997.1"/>
    <property type="molecule type" value="Genomic_DNA"/>
</dbReference>
<dbReference type="PROSITE" id="PS50109">
    <property type="entry name" value="HIS_KIN"/>
    <property type="match status" value="1"/>
</dbReference>
<dbReference type="Pfam" id="PF21623">
    <property type="entry name" value="HK_sensor_dom_bact"/>
    <property type="match status" value="1"/>
</dbReference>
<evidence type="ECO:0000256" key="3">
    <source>
        <dbReference type="ARBA" id="ARBA00012438"/>
    </source>
</evidence>
<comment type="subcellular location">
    <subcellularLocation>
        <location evidence="2">Cell membrane</location>
        <topology evidence="2">Multi-pass membrane protein</topology>
    </subcellularLocation>
</comment>
<dbReference type="GO" id="GO:0007234">
    <property type="term" value="P:osmosensory signaling via phosphorelay pathway"/>
    <property type="evidence" value="ECO:0007669"/>
    <property type="project" value="TreeGrafter"/>
</dbReference>
<dbReference type="Gene3D" id="3.30.565.10">
    <property type="entry name" value="Histidine kinase-like ATPase, C-terminal domain"/>
    <property type="match status" value="1"/>
</dbReference>
<dbReference type="Gene3D" id="1.10.287.130">
    <property type="match status" value="1"/>
</dbReference>
<evidence type="ECO:0000259" key="11">
    <source>
        <dbReference type="PROSITE" id="PS50109"/>
    </source>
</evidence>
<evidence type="ECO:0000256" key="9">
    <source>
        <dbReference type="ARBA" id="ARBA00022989"/>
    </source>
</evidence>
<organism evidence="13 14">
    <name type="scientific">Posidoniimonas polymericola</name>
    <dbReference type="NCBI Taxonomy" id="2528002"/>
    <lineage>
        <taxon>Bacteria</taxon>
        <taxon>Pseudomonadati</taxon>
        <taxon>Planctomycetota</taxon>
        <taxon>Planctomycetia</taxon>
        <taxon>Pirellulales</taxon>
        <taxon>Lacipirellulaceae</taxon>
        <taxon>Posidoniimonas</taxon>
    </lineage>
</organism>
<gene>
    <name evidence="13" type="primary">cph1_2</name>
    <name evidence="13" type="ORF">Pla123a_08050</name>
</gene>
<evidence type="ECO:0000256" key="1">
    <source>
        <dbReference type="ARBA" id="ARBA00000085"/>
    </source>
</evidence>
<dbReference type="InterPro" id="IPR036890">
    <property type="entry name" value="HATPase_C_sf"/>
</dbReference>
<dbReference type="InterPro" id="IPR005467">
    <property type="entry name" value="His_kinase_dom"/>
</dbReference>
<evidence type="ECO:0000313" key="13">
    <source>
        <dbReference type="EMBL" id="TWT85997.1"/>
    </source>
</evidence>
<dbReference type="PROSITE" id="PS50885">
    <property type="entry name" value="HAMP"/>
    <property type="match status" value="1"/>
</dbReference>
<dbReference type="PRINTS" id="PR00344">
    <property type="entry name" value="BCTRLSENSOR"/>
</dbReference>
<dbReference type="InterPro" id="IPR048760">
    <property type="entry name" value="VP0354-like_sensor_dom"/>
</dbReference>
<feature type="domain" description="HAMP" evidence="12">
    <location>
        <begin position="353"/>
        <end position="407"/>
    </location>
</feature>
<dbReference type="Proteomes" id="UP000318478">
    <property type="component" value="Unassembled WGS sequence"/>
</dbReference>
<dbReference type="EC" id="2.7.13.3" evidence="3"/>
<feature type="domain" description="Histidine kinase" evidence="11">
    <location>
        <begin position="460"/>
        <end position="673"/>
    </location>
</feature>
<name>A0A5C5ZG21_9BACT</name>
<evidence type="ECO:0000256" key="5">
    <source>
        <dbReference type="ARBA" id="ARBA00022553"/>
    </source>
</evidence>